<evidence type="ECO:0000313" key="1">
    <source>
        <dbReference type="EMBL" id="OOF40628.1"/>
    </source>
</evidence>
<accession>A0A1V3IHH9</accession>
<gene>
    <name evidence="1" type="ORF">BKK50_09350</name>
</gene>
<sequence>MEDIRSDLGGLQCVLHLLEITANIDDTLSYQQLAGLIGVFVVVLDWHAEEMQGLLNLTE</sequence>
<keyword evidence="2" id="KW-1185">Reference proteome</keyword>
<name>A0A1V3IHH9_9PAST</name>
<dbReference type="Proteomes" id="UP000189433">
    <property type="component" value="Unassembled WGS sequence"/>
</dbReference>
<dbReference type="EMBL" id="MLHJ01000100">
    <property type="protein sequence ID" value="OOF40628.1"/>
    <property type="molecule type" value="Genomic_DNA"/>
</dbReference>
<dbReference type="AlphaFoldDB" id="A0A1V3IHH9"/>
<protein>
    <submittedName>
        <fullName evidence="1">Uncharacterized protein</fullName>
    </submittedName>
</protein>
<evidence type="ECO:0000313" key="2">
    <source>
        <dbReference type="Proteomes" id="UP000189433"/>
    </source>
</evidence>
<comment type="caution">
    <text evidence="1">The sequence shown here is derived from an EMBL/GenBank/DDBJ whole genome shotgun (WGS) entry which is preliminary data.</text>
</comment>
<reference evidence="1 2" key="1">
    <citation type="submission" date="2016-10" db="EMBL/GenBank/DDBJ databases">
        <title>Rodentibacter gen. nov. and new species.</title>
        <authorList>
            <person name="Christensen H."/>
        </authorList>
    </citation>
    <scope>NUCLEOTIDE SEQUENCE [LARGE SCALE GENOMIC DNA]</scope>
    <source>
        <strain evidence="1 2">CCUG17206</strain>
    </source>
</reference>
<proteinExistence type="predicted"/>
<organism evidence="1 2">
    <name type="scientific">Rodentibacter rarus</name>
    <dbReference type="NCBI Taxonomy" id="1908260"/>
    <lineage>
        <taxon>Bacteria</taxon>
        <taxon>Pseudomonadati</taxon>
        <taxon>Pseudomonadota</taxon>
        <taxon>Gammaproteobacteria</taxon>
        <taxon>Pasteurellales</taxon>
        <taxon>Pasteurellaceae</taxon>
        <taxon>Rodentibacter</taxon>
    </lineage>
</organism>